<dbReference type="AlphaFoldDB" id="A0A1X7TKV5"/>
<reference evidence="1" key="1">
    <citation type="submission" date="2017-05" db="UniProtKB">
        <authorList>
            <consortium name="EnsemblMetazoa"/>
        </authorList>
    </citation>
    <scope>IDENTIFICATION</scope>
</reference>
<proteinExistence type="predicted"/>
<protein>
    <submittedName>
        <fullName evidence="1">Uncharacterized protein</fullName>
    </submittedName>
</protein>
<organism evidence="1">
    <name type="scientific">Amphimedon queenslandica</name>
    <name type="common">Sponge</name>
    <dbReference type="NCBI Taxonomy" id="400682"/>
    <lineage>
        <taxon>Eukaryota</taxon>
        <taxon>Metazoa</taxon>
        <taxon>Porifera</taxon>
        <taxon>Demospongiae</taxon>
        <taxon>Heteroscleromorpha</taxon>
        <taxon>Haplosclerida</taxon>
        <taxon>Niphatidae</taxon>
        <taxon>Amphimedon</taxon>
    </lineage>
</organism>
<evidence type="ECO:0000313" key="1">
    <source>
        <dbReference type="EnsemblMetazoa" id="Aqu2.1.15457_001"/>
    </source>
</evidence>
<sequence length="36" mass="4374">MPYECLILYEMAKKSRLRRIHYIMLCLTVDFLISPL</sequence>
<dbReference type="InParanoid" id="A0A1X7TKV5"/>
<name>A0A1X7TKV5_AMPQE</name>
<accession>A0A1X7TKV5</accession>
<dbReference type="EnsemblMetazoa" id="Aqu2.1.15457_001">
    <property type="protein sequence ID" value="Aqu2.1.15457_001"/>
    <property type="gene ID" value="Aqu2.1.15457"/>
</dbReference>